<protein>
    <submittedName>
        <fullName evidence="13">TonB-dependent receptor</fullName>
    </submittedName>
</protein>
<dbReference type="RefSeq" id="WP_144116350.1">
    <property type="nucleotide sequence ID" value="NZ_JACHGE010000006.1"/>
</dbReference>
<evidence type="ECO:0000313" key="14">
    <source>
        <dbReference type="EMBL" id="TSJ75972.1"/>
    </source>
</evidence>
<reference evidence="13 16" key="1">
    <citation type="journal article" date="2015" name="Int. J. Syst. Evol. Microbiol.">
        <title>Algibacter amylolyticus sp. nov., isolated from intertidal sediment.</title>
        <authorList>
            <person name="Zhang D.C."/>
            <person name="Wu J."/>
            <person name="Neuner K."/>
            <person name="Yao J."/>
            <person name="Margesin R."/>
        </authorList>
    </citation>
    <scope>NUCLEOTIDE SEQUENCE [LARGE SCALE GENOMIC DNA]</scope>
    <source>
        <strain evidence="13 16">RU-4-M-4</strain>
    </source>
</reference>
<dbReference type="SUPFAM" id="SSF56935">
    <property type="entry name" value="Porins"/>
    <property type="match status" value="1"/>
</dbReference>
<comment type="similarity">
    <text evidence="8 9">Belongs to the TonB-dependent receptor family.</text>
</comment>
<keyword evidence="10" id="KW-0732">Signal</keyword>
<keyword evidence="15" id="KW-1185">Reference proteome</keyword>
<dbReference type="Gene3D" id="2.40.170.20">
    <property type="entry name" value="TonB-dependent receptor, beta-barrel domain"/>
    <property type="match status" value="1"/>
</dbReference>
<evidence type="ECO:0000256" key="5">
    <source>
        <dbReference type="ARBA" id="ARBA00023077"/>
    </source>
</evidence>
<feature type="chain" id="PRO_5024406188" evidence="10">
    <location>
        <begin position="24"/>
        <end position="999"/>
    </location>
</feature>
<evidence type="ECO:0000256" key="7">
    <source>
        <dbReference type="ARBA" id="ARBA00023237"/>
    </source>
</evidence>
<dbReference type="InterPro" id="IPR039426">
    <property type="entry name" value="TonB-dep_rcpt-like"/>
</dbReference>
<dbReference type="Pfam" id="PF13715">
    <property type="entry name" value="CarbopepD_reg_2"/>
    <property type="match status" value="1"/>
</dbReference>
<keyword evidence="2 8" id="KW-0813">Transport</keyword>
<name>A0A5M7B9B3_9FLAO</name>
<dbReference type="AlphaFoldDB" id="A0A5M7B9B3"/>
<evidence type="ECO:0000256" key="1">
    <source>
        <dbReference type="ARBA" id="ARBA00004571"/>
    </source>
</evidence>
<evidence type="ECO:0000259" key="12">
    <source>
        <dbReference type="Pfam" id="PF07715"/>
    </source>
</evidence>
<dbReference type="InterPro" id="IPR000531">
    <property type="entry name" value="Beta-barrel_TonB"/>
</dbReference>
<evidence type="ECO:0000313" key="13">
    <source>
        <dbReference type="EMBL" id="KAA5824807.1"/>
    </source>
</evidence>
<feature type="domain" description="TonB-dependent receptor-like beta-barrel" evidence="11">
    <location>
        <begin position="375"/>
        <end position="954"/>
    </location>
</feature>
<evidence type="ECO:0000256" key="8">
    <source>
        <dbReference type="PROSITE-ProRule" id="PRU01360"/>
    </source>
</evidence>
<reference evidence="14 15" key="2">
    <citation type="submission" date="2019-07" db="EMBL/GenBank/DDBJ databases">
        <title>Algibacter marinivivus sp. nov., isolated from the surface of a marine red alga.</title>
        <authorList>
            <person name="Zhong X."/>
            <person name="Xu W."/>
            <person name="Zhang Y."/>
            <person name="Zhang Q."/>
            <person name="Du Z."/>
        </authorList>
    </citation>
    <scope>NUCLEOTIDE SEQUENCE [LARGE SCALE GENOMIC DNA]</scope>
    <source>
        <strain evidence="14 15">RU-4-M-4</strain>
    </source>
</reference>
<dbReference type="InterPro" id="IPR008969">
    <property type="entry name" value="CarboxyPept-like_regulatory"/>
</dbReference>
<keyword evidence="4 8" id="KW-0812">Transmembrane</keyword>
<dbReference type="InterPro" id="IPR037066">
    <property type="entry name" value="Plug_dom_sf"/>
</dbReference>
<proteinExistence type="inferred from homology"/>
<dbReference type="EMBL" id="VWRS01000005">
    <property type="protein sequence ID" value="KAA5824807.1"/>
    <property type="molecule type" value="Genomic_DNA"/>
</dbReference>
<accession>A0A5M7B9B3</accession>
<evidence type="ECO:0000256" key="6">
    <source>
        <dbReference type="ARBA" id="ARBA00023136"/>
    </source>
</evidence>
<dbReference type="Proteomes" id="UP000315145">
    <property type="component" value="Unassembled WGS sequence"/>
</dbReference>
<dbReference type="OrthoDB" id="9768177at2"/>
<reference evidence="13" key="3">
    <citation type="submission" date="2019-09" db="EMBL/GenBank/DDBJ databases">
        <authorList>
            <person name="Zhang D.-C."/>
        </authorList>
    </citation>
    <scope>NUCLEOTIDE SEQUENCE</scope>
    <source>
        <strain evidence="13">RU-4-M-4</strain>
    </source>
</reference>
<evidence type="ECO:0000256" key="9">
    <source>
        <dbReference type="RuleBase" id="RU003357"/>
    </source>
</evidence>
<evidence type="ECO:0000256" key="4">
    <source>
        <dbReference type="ARBA" id="ARBA00022692"/>
    </source>
</evidence>
<dbReference type="NCBIfam" id="TIGR04057">
    <property type="entry name" value="SusC_RagA_signa"/>
    <property type="match status" value="1"/>
</dbReference>
<evidence type="ECO:0000256" key="10">
    <source>
        <dbReference type="SAM" id="SignalP"/>
    </source>
</evidence>
<keyword evidence="13" id="KW-0675">Receptor</keyword>
<dbReference type="InterPro" id="IPR023997">
    <property type="entry name" value="TonB-dep_OMP_SusC/RagA_CS"/>
</dbReference>
<keyword evidence="5 9" id="KW-0798">TonB box</keyword>
<feature type="domain" description="TonB-dependent receptor plug" evidence="12">
    <location>
        <begin position="118"/>
        <end position="222"/>
    </location>
</feature>
<dbReference type="EMBL" id="VMBF01000005">
    <property type="protein sequence ID" value="TSJ75972.1"/>
    <property type="molecule type" value="Genomic_DNA"/>
</dbReference>
<keyword evidence="3 8" id="KW-1134">Transmembrane beta strand</keyword>
<comment type="caution">
    <text evidence="13">The sequence shown here is derived from an EMBL/GenBank/DDBJ whole genome shotgun (WGS) entry which is preliminary data.</text>
</comment>
<dbReference type="Pfam" id="PF07715">
    <property type="entry name" value="Plug"/>
    <property type="match status" value="1"/>
</dbReference>
<dbReference type="Gene3D" id="2.60.40.1120">
    <property type="entry name" value="Carboxypeptidase-like, regulatory domain"/>
    <property type="match status" value="1"/>
</dbReference>
<gene>
    <name evidence="13" type="ORF">F2B50_08990</name>
    <name evidence="14" type="ORF">FPF71_08990</name>
</gene>
<organism evidence="13 16">
    <name type="scientific">Algibacter amylolyticus</name>
    <dbReference type="NCBI Taxonomy" id="1608400"/>
    <lineage>
        <taxon>Bacteria</taxon>
        <taxon>Pseudomonadati</taxon>
        <taxon>Bacteroidota</taxon>
        <taxon>Flavobacteriia</taxon>
        <taxon>Flavobacteriales</taxon>
        <taxon>Flavobacteriaceae</taxon>
        <taxon>Algibacter</taxon>
    </lineage>
</organism>
<dbReference type="Gene3D" id="2.170.130.10">
    <property type="entry name" value="TonB-dependent receptor, plug domain"/>
    <property type="match status" value="1"/>
</dbReference>
<comment type="subcellular location">
    <subcellularLocation>
        <location evidence="1 8">Cell outer membrane</location>
        <topology evidence="1 8">Multi-pass membrane protein</topology>
    </subcellularLocation>
</comment>
<sequence length="999" mass="109183">MNERIFKKCILVVICFASILGSAQNTSTITGIVKDVNGIVLPGVNVIVEGTNIGTATDFDGNYRINALPKDKLVFSFLGYQTTKQVVGNNTTIDIIMEEDAAQLDAVVVVGYGTAKRSDLTGALTSVSSKDFDKQPLSDVSQALQGRAAGVQVSQTGGAPGGDFKIRIRGANSITGGNDPLYVVDGQFVSISTVNVNDIQSMEVLKDASATAIYGTRGANGVILITTKKGKPGKAKISVDMFSGVSSVTQRLDLMSAVQFAEGVNFVEGVDPNQPNPFYTTEEIEALRASGGEDWQERLLKTGYTNNFQISASGGSEKMDYYISGNYYDAESTVINQDFKRLNLRSNFNAKLSDKIKVGLNFNLGQEETNGFKADIGRGLAWDPTTASFNEDGDYNFNSIKNVATSNTNPLVGAQNNIRENTTDRLSVNGYFNWDVAKNLVFNSSLGLVRTERDNNAYDPLISSSIGVAFLENTSISNLFNTNRLTYSIDINENNSLKIDAVHELVVNKSNSTDITASNFFTDVVTFKDLSAANIQVVENSESNRDLESFLGRINYSFMDKYLLTASLRADGTSVFQKNKWGYFPSASLAWKVSEENFIKNIETINNLKFRVSYGEVGNQGINPFGTRARAVLGADINYPFDGSITTGVAPSNRVSNPDLTWETTEQINVGADLGVFNSAITLSLDYYKKNTSDLLLDTQLPEFVGPTRKFVNAGEIENKGFEITLGTRILRNHNWSINSTLNLSSNKNKVLSLNDDVEFIEIGSNVDSPISPTRVEVGLPISTFRGYIFEGVYQIGEEAEAALFNRVPGDAKYKDINGDDAITTDDITKVGDGNPDFVWGWNWDVSYKNWNLNFLITGSQGNDIYNFARARLMGLGAQQFHAVHGDYRNRWTPTNPSNIPSGTDGTQTISTQFLEDGSYASMKNIALSYNIDTQFLEKIGCSNARVYASVENLFVITNYTGFDPEASASVSNQDAVVGIDFNTFPLNRTVTFGVNLSF</sequence>
<evidence type="ECO:0000256" key="2">
    <source>
        <dbReference type="ARBA" id="ARBA00022448"/>
    </source>
</evidence>
<dbReference type="Pfam" id="PF00593">
    <property type="entry name" value="TonB_dep_Rec_b-barrel"/>
    <property type="match status" value="1"/>
</dbReference>
<dbReference type="PROSITE" id="PS52016">
    <property type="entry name" value="TONB_DEPENDENT_REC_3"/>
    <property type="match status" value="1"/>
</dbReference>
<dbReference type="GO" id="GO:0009279">
    <property type="term" value="C:cell outer membrane"/>
    <property type="evidence" value="ECO:0007669"/>
    <property type="project" value="UniProtKB-SubCell"/>
</dbReference>
<evidence type="ECO:0000313" key="15">
    <source>
        <dbReference type="Proteomes" id="UP000315145"/>
    </source>
</evidence>
<dbReference type="NCBIfam" id="TIGR04056">
    <property type="entry name" value="OMP_RagA_SusC"/>
    <property type="match status" value="1"/>
</dbReference>
<feature type="signal peptide" evidence="10">
    <location>
        <begin position="1"/>
        <end position="23"/>
    </location>
</feature>
<evidence type="ECO:0000313" key="16">
    <source>
        <dbReference type="Proteomes" id="UP000322315"/>
    </source>
</evidence>
<dbReference type="InterPro" id="IPR036942">
    <property type="entry name" value="Beta-barrel_TonB_sf"/>
</dbReference>
<dbReference type="Proteomes" id="UP000322315">
    <property type="component" value="Unassembled WGS sequence"/>
</dbReference>
<dbReference type="SUPFAM" id="SSF49464">
    <property type="entry name" value="Carboxypeptidase regulatory domain-like"/>
    <property type="match status" value="1"/>
</dbReference>
<evidence type="ECO:0000259" key="11">
    <source>
        <dbReference type="Pfam" id="PF00593"/>
    </source>
</evidence>
<dbReference type="InterPro" id="IPR023996">
    <property type="entry name" value="TonB-dep_OMP_SusC/RagA"/>
</dbReference>
<keyword evidence="7 8" id="KW-0998">Cell outer membrane</keyword>
<dbReference type="InterPro" id="IPR012910">
    <property type="entry name" value="Plug_dom"/>
</dbReference>
<keyword evidence="6 8" id="KW-0472">Membrane</keyword>
<evidence type="ECO:0000256" key="3">
    <source>
        <dbReference type="ARBA" id="ARBA00022452"/>
    </source>
</evidence>
<dbReference type="FunFam" id="2.170.130.10:FF:000008">
    <property type="entry name" value="SusC/RagA family TonB-linked outer membrane protein"/>
    <property type="match status" value="1"/>
</dbReference>